<proteinExistence type="predicted"/>
<reference evidence="2 3" key="1">
    <citation type="journal article" date="2016" name="Mol. Biol. Evol.">
        <title>Comparative Genomics of Early-Diverging Mushroom-Forming Fungi Provides Insights into the Origins of Lignocellulose Decay Capabilities.</title>
        <authorList>
            <person name="Nagy L.G."/>
            <person name="Riley R."/>
            <person name="Tritt A."/>
            <person name="Adam C."/>
            <person name="Daum C."/>
            <person name="Floudas D."/>
            <person name="Sun H."/>
            <person name="Yadav J.S."/>
            <person name="Pangilinan J."/>
            <person name="Larsson K.H."/>
            <person name="Matsuura K."/>
            <person name="Barry K."/>
            <person name="Labutti K."/>
            <person name="Kuo R."/>
            <person name="Ohm R.A."/>
            <person name="Bhattacharya S.S."/>
            <person name="Shirouzu T."/>
            <person name="Yoshinaga Y."/>
            <person name="Martin F.M."/>
            <person name="Grigoriev I.V."/>
            <person name="Hibbett D.S."/>
        </authorList>
    </citation>
    <scope>NUCLEOTIDE SEQUENCE [LARGE SCALE GENOMIC DNA]</scope>
    <source>
        <strain evidence="2 3">HHB9708</strain>
    </source>
</reference>
<dbReference type="SUPFAM" id="SSF81383">
    <property type="entry name" value="F-box domain"/>
    <property type="match status" value="1"/>
</dbReference>
<name>A0A164XWG0_9AGAM</name>
<sequence>MASFQTLPDELTLLVLRGLLLEDVLNVSRTCRYLRYITHSYPDVWKNTEDARHIPLLLGQTLSTVPTVLLPKLVARSVSISQTLSKPFLDPRRCTRLEIEAQTSSEDRAHDYWWRLTPKQIYSLPGGRIVLCRWDCKVEFYGAEKGEFVGRIELPESISMHWESFDCGRTMKFASLCSRIVDEKLELSILTYDIDFIPNIEPEEGFVMKLSVPSTIILPSIYTPTYFPGSILLRGSMVLIQADDHILVVNMDRRTGVMFMSDQPPEEHAFFFDHDFKDAHILKAEFHPSLAQLIIIEKEPNEFNTRYAIKTLDLSPILLDVPPYAALPQAPAFTSAKSRVTWTSLPLNPKKVYELPTKPHVTYVRYSVSNSDWVSDILLPGSQYLCLSLSDWTSITRKSRPVPVKHFLPGDNPEYGTSQLRHRLMVLNLTGMARSFASVYLGDSFGHSGVDGKAVRGEGMSCEVHHTELKFPDESDDRLSWKISMFDDVYGLGLAMSRKGVYVLRF</sequence>
<gene>
    <name evidence="2" type="ORF">SISNIDRAFT_482930</name>
</gene>
<dbReference type="Proteomes" id="UP000076722">
    <property type="component" value="Unassembled WGS sequence"/>
</dbReference>
<evidence type="ECO:0000313" key="2">
    <source>
        <dbReference type="EMBL" id="KZS96355.1"/>
    </source>
</evidence>
<dbReference type="AlphaFoldDB" id="A0A164XWG0"/>
<organism evidence="2 3">
    <name type="scientific">Sistotremastrum niveocremeum HHB9708</name>
    <dbReference type="NCBI Taxonomy" id="1314777"/>
    <lineage>
        <taxon>Eukaryota</taxon>
        <taxon>Fungi</taxon>
        <taxon>Dikarya</taxon>
        <taxon>Basidiomycota</taxon>
        <taxon>Agaricomycotina</taxon>
        <taxon>Agaricomycetes</taxon>
        <taxon>Sistotremastrales</taxon>
        <taxon>Sistotremastraceae</taxon>
        <taxon>Sertulicium</taxon>
        <taxon>Sertulicium niveocremeum</taxon>
    </lineage>
</organism>
<feature type="domain" description="F-box" evidence="1">
    <location>
        <begin position="1"/>
        <end position="48"/>
    </location>
</feature>
<dbReference type="InterPro" id="IPR001810">
    <property type="entry name" value="F-box_dom"/>
</dbReference>
<protein>
    <recommendedName>
        <fullName evidence="1">F-box domain-containing protein</fullName>
    </recommendedName>
</protein>
<dbReference type="Pfam" id="PF12937">
    <property type="entry name" value="F-box-like"/>
    <property type="match status" value="1"/>
</dbReference>
<dbReference type="InterPro" id="IPR036047">
    <property type="entry name" value="F-box-like_dom_sf"/>
</dbReference>
<dbReference type="EMBL" id="KV419399">
    <property type="protein sequence ID" value="KZS96355.1"/>
    <property type="molecule type" value="Genomic_DNA"/>
</dbReference>
<keyword evidence="3" id="KW-1185">Reference proteome</keyword>
<evidence type="ECO:0000259" key="1">
    <source>
        <dbReference type="PROSITE" id="PS50181"/>
    </source>
</evidence>
<dbReference type="PROSITE" id="PS50181">
    <property type="entry name" value="FBOX"/>
    <property type="match status" value="1"/>
</dbReference>
<accession>A0A164XWG0</accession>
<evidence type="ECO:0000313" key="3">
    <source>
        <dbReference type="Proteomes" id="UP000076722"/>
    </source>
</evidence>